<proteinExistence type="predicted"/>
<organism evidence="1 2">
    <name type="scientific">Legionella quinlivanii</name>
    <dbReference type="NCBI Taxonomy" id="45073"/>
    <lineage>
        <taxon>Bacteria</taxon>
        <taxon>Pseudomonadati</taxon>
        <taxon>Pseudomonadota</taxon>
        <taxon>Gammaproteobacteria</taxon>
        <taxon>Legionellales</taxon>
        <taxon>Legionellaceae</taxon>
        <taxon>Legionella</taxon>
    </lineage>
</organism>
<comment type="caution">
    <text evidence="1">The sequence shown here is derived from an EMBL/GenBank/DDBJ whole genome shotgun (WGS) entry which is preliminary data.</text>
</comment>
<dbReference type="Proteomes" id="UP000249458">
    <property type="component" value="Unassembled WGS sequence"/>
</dbReference>
<evidence type="ECO:0000313" key="2">
    <source>
        <dbReference type="Proteomes" id="UP000249458"/>
    </source>
</evidence>
<dbReference type="EMBL" id="MVJN01000007">
    <property type="protein sequence ID" value="RAP35969.1"/>
    <property type="molecule type" value="Genomic_DNA"/>
</dbReference>
<protein>
    <submittedName>
        <fullName evidence="1">Uncharacterized protein</fullName>
    </submittedName>
</protein>
<gene>
    <name evidence="1" type="ORF">B1207_10350</name>
</gene>
<accession>A0A364LI01</accession>
<name>A0A364LI01_9GAMM</name>
<sequence>MTKLYTLLSLIKAKQDLRLKPFSDDIIIENYPVFNQSLVITAIKQGVFKYSFNKKNCYESEMELLCNSDQLSCIEPDEQGEIEFLMIGEIACLNSDKEFFMKIYSLTPYSQEFCSLDEKRSPIKFKDFFLKQVKAGEQDWVIVISQSEIRRLNAILGDDQEQKDAVMRYSGPVHFKPASTDEQQSSFISSIKLIL</sequence>
<dbReference type="RefSeq" id="WP_112219895.1">
    <property type="nucleotide sequence ID" value="NZ_MVJN01000007.1"/>
</dbReference>
<reference evidence="1 2" key="1">
    <citation type="submission" date="2017-02" db="EMBL/GenBank/DDBJ databases">
        <title>Legionella quilivanii strain from human: case report and whole genome sequencing analysis.</title>
        <authorList>
            <person name="Lalancette C."/>
            <person name="Leduc J.-M."/>
            <person name="Levesque S."/>
            <person name="Fournier E."/>
            <person name="Saoud J."/>
            <person name="Faucher S.P."/>
            <person name="Bernard K."/>
            <person name="Martineau C."/>
            <person name="Longtin J."/>
        </authorList>
    </citation>
    <scope>NUCLEOTIDE SEQUENCE [LARGE SCALE GENOMIC DNA]</scope>
    <source>
        <strain evidence="1 2">ID143958</strain>
    </source>
</reference>
<evidence type="ECO:0000313" key="1">
    <source>
        <dbReference type="EMBL" id="RAP35969.1"/>
    </source>
</evidence>
<dbReference type="AlphaFoldDB" id="A0A364LI01"/>